<evidence type="ECO:0000313" key="3">
    <source>
        <dbReference type="MGI" id="MGI:2142689"/>
    </source>
</evidence>
<reference evidence="2" key="8">
    <citation type="journal article" date="2005" name="Science">
        <title>Antisense Transcription in the Mammalian Transcriptome.</title>
        <authorList>
            <consortium name="RIKEN Genome Exploration Research Group and Genome Science Group (Genome Network Project Core Group) and the FANTOM Consortium"/>
        </authorList>
    </citation>
    <scope>NUCLEOTIDE SEQUENCE</scope>
    <source>
        <strain evidence="2">C57BL/6J</strain>
        <tissue evidence="2">Ovary</tissue>
    </source>
</reference>
<evidence type="ECO:0000313" key="2">
    <source>
        <dbReference type="EMBL" id="BAC40035.1"/>
    </source>
</evidence>
<accession>Q8C2V4</accession>
<reference evidence="2" key="1">
    <citation type="journal article" date="1999" name="Methods Enzymol.">
        <title>High-efficiency full-length cDNA cloning.</title>
        <authorList>
            <person name="Carninci P."/>
            <person name="Hayashizaki Y."/>
        </authorList>
    </citation>
    <scope>NUCLEOTIDE SEQUENCE</scope>
    <source>
        <strain evidence="2">C57BL/6J</strain>
        <tissue evidence="2">Ovary</tissue>
    </source>
</reference>
<evidence type="ECO:0000256" key="1">
    <source>
        <dbReference type="SAM" id="Phobius"/>
    </source>
</evidence>
<dbReference type="MGI" id="MGI:2142689">
    <property type="gene designation" value="E330037G11Rik"/>
</dbReference>
<reference evidence="2" key="4">
    <citation type="journal article" date="2001" name="Nature">
        <title>Functional annotation of a full-length mouse cDNA collection.</title>
        <authorList>
            <consortium name="The RIKEN Genome Exploration Research Group Phase II Team and the FANTOM Consortium"/>
        </authorList>
    </citation>
    <scope>NUCLEOTIDE SEQUENCE</scope>
    <source>
        <strain evidence="2">C57BL/6J</strain>
        <tissue evidence="2">Ovary</tissue>
    </source>
</reference>
<proteinExistence type="evidence at transcript level"/>
<dbReference type="AlphaFoldDB" id="Q8C2V4"/>
<reference evidence="2" key="5">
    <citation type="journal article" date="2002" name="Nature">
        <title>Analysis of the mouse transcriptome based on functional annotation of 60,770 full-length cDNAs.</title>
        <authorList>
            <consortium name="The FANTOM Consortium and the RIKEN Genome Exploration Research Group Phase I and II Team"/>
        </authorList>
    </citation>
    <scope>NUCLEOTIDE SEQUENCE</scope>
    <source>
        <strain evidence="2">C57BL/6J</strain>
        <tissue evidence="2">Ovary</tissue>
    </source>
</reference>
<name>Q8C2V4_MOUSE</name>
<keyword evidence="1" id="KW-0812">Transmembrane</keyword>
<feature type="transmembrane region" description="Helical" evidence="1">
    <location>
        <begin position="61"/>
        <end position="82"/>
    </location>
</feature>
<keyword evidence="1" id="KW-0472">Membrane</keyword>
<gene>
    <name evidence="3" type="primary">E330037G11Rik</name>
</gene>
<reference evidence="2" key="7">
    <citation type="journal article" date="2005" name="Science">
        <title>The Transcriptional Landscape of the Mammalian Genome.</title>
        <authorList>
            <consortium name="The FANTOM Consortium"/>
            <consortium name="Riken Genome Exploration Research Group and Genome Science Group (Genome Network Project Core Group)"/>
        </authorList>
    </citation>
    <scope>NUCLEOTIDE SEQUENCE</scope>
    <source>
        <strain evidence="2">C57BL/6J</strain>
        <tissue evidence="2">Ovary</tissue>
    </source>
</reference>
<reference evidence="2" key="3">
    <citation type="journal article" date="2000" name="Genome Res.">
        <title>RIKEN integrated sequence analysis (RISA) system--384-format sequencing pipeline with 384 multicapillary sequencer.</title>
        <authorList>
            <person name="Shibata K."/>
            <person name="Itoh M."/>
            <person name="Aizawa K."/>
            <person name="Nagaoka S."/>
            <person name="Sasaki N."/>
            <person name="Carninci P."/>
            <person name="Konno H."/>
            <person name="Akiyama J."/>
            <person name="Nishi K."/>
            <person name="Kitsunai T."/>
            <person name="Tashiro H."/>
            <person name="Itoh M."/>
            <person name="Sumi N."/>
            <person name="Ishii Y."/>
            <person name="Nakamura S."/>
            <person name="Hazama M."/>
            <person name="Nishine T."/>
            <person name="Harada A."/>
            <person name="Yamamoto R."/>
            <person name="Matsumoto H."/>
            <person name="Sakaguchi S."/>
            <person name="Ikegami T."/>
            <person name="Kashiwagi K."/>
            <person name="Fujiwake S."/>
            <person name="Inoue K."/>
            <person name="Togawa Y."/>
            <person name="Izawa M."/>
            <person name="Ohara E."/>
            <person name="Watahiki M."/>
            <person name="Yoneda Y."/>
            <person name="Ishikawa T."/>
            <person name="Ozawa K."/>
            <person name="Tanaka T."/>
            <person name="Matsuura S."/>
            <person name="Kawai J."/>
            <person name="Okazaki Y."/>
            <person name="Muramatsu M."/>
            <person name="Inoue Y."/>
            <person name="Kira A."/>
            <person name="Hayashizaki Y."/>
        </authorList>
    </citation>
    <scope>NUCLEOTIDE SEQUENCE</scope>
    <source>
        <strain evidence="2">C57BL/6J</strain>
        <tissue evidence="2">Ovary</tissue>
    </source>
</reference>
<dbReference type="EMBL" id="AK087889">
    <property type="protein sequence ID" value="BAC40035.1"/>
    <property type="molecule type" value="mRNA"/>
</dbReference>
<keyword evidence="1" id="KW-1133">Transmembrane helix</keyword>
<reference evidence="2" key="6">
    <citation type="submission" date="2002-04" db="EMBL/GenBank/DDBJ databases">
        <authorList>
            <person name="Adachi J."/>
            <person name="Aizawa K."/>
            <person name="Akimura T."/>
            <person name="Arakawa T."/>
            <person name="Bono H."/>
            <person name="Carninci P."/>
            <person name="Fukuda S."/>
            <person name="Furuno M."/>
            <person name="Hanagaki T."/>
            <person name="Hara A."/>
            <person name="Hashizume W."/>
            <person name="Hayashida K."/>
            <person name="Hayatsu N."/>
            <person name="Hiramoto K."/>
            <person name="Hiraoka T."/>
            <person name="Hirozane T."/>
            <person name="Hori F."/>
            <person name="Imotani K."/>
            <person name="Ishii Y."/>
            <person name="Itoh M."/>
            <person name="Kagawa I."/>
            <person name="Kasukawa T."/>
            <person name="Katoh H."/>
            <person name="Kawai J."/>
            <person name="Kojima Y."/>
            <person name="Kondo S."/>
            <person name="Konno H."/>
            <person name="Kouda M."/>
            <person name="Koya S."/>
            <person name="Kurihara C."/>
            <person name="Matsuyama T."/>
            <person name="Miyazaki A."/>
            <person name="Murata M."/>
            <person name="Nakamura M."/>
            <person name="Nishi K."/>
            <person name="Nomura K."/>
            <person name="Numazaki R."/>
            <person name="Ohno M."/>
            <person name="Ohsato N."/>
            <person name="Okazaki Y."/>
            <person name="Saito R."/>
            <person name="Saitoh H."/>
            <person name="Sakai C."/>
            <person name="Sakai K."/>
            <person name="Sakazume N."/>
            <person name="Sano H."/>
            <person name="Sasaki D."/>
            <person name="Shibata K."/>
            <person name="Shinagawa A."/>
            <person name="Shiraki T."/>
            <person name="Sogabe Y."/>
            <person name="Tagami M."/>
            <person name="Tagawa A."/>
            <person name="Takahashi F."/>
            <person name="Takaku-Akahira S."/>
            <person name="Takeda Y."/>
            <person name="Tanaka T."/>
            <person name="Tomaru A."/>
            <person name="Toya T."/>
            <person name="Yasunishi A."/>
            <person name="Muramatsu M."/>
            <person name="Hayashizaki Y."/>
        </authorList>
    </citation>
    <scope>NUCLEOTIDE SEQUENCE</scope>
    <source>
        <strain evidence="2">C57BL/6J</strain>
        <tissue evidence="2">Ovary</tissue>
    </source>
</reference>
<organism evidence="2">
    <name type="scientific">Mus musculus</name>
    <name type="common">Mouse</name>
    <dbReference type="NCBI Taxonomy" id="10090"/>
    <lineage>
        <taxon>Eukaryota</taxon>
        <taxon>Metazoa</taxon>
        <taxon>Chordata</taxon>
        <taxon>Craniata</taxon>
        <taxon>Vertebrata</taxon>
        <taxon>Euteleostomi</taxon>
        <taxon>Mammalia</taxon>
        <taxon>Eutheria</taxon>
        <taxon>Euarchontoglires</taxon>
        <taxon>Glires</taxon>
        <taxon>Rodentia</taxon>
        <taxon>Myomorpha</taxon>
        <taxon>Muroidea</taxon>
        <taxon>Muridae</taxon>
        <taxon>Murinae</taxon>
        <taxon>Mus</taxon>
        <taxon>Mus</taxon>
    </lineage>
</organism>
<sequence>MQSLSCWKASVLVHVRDNSNFYRKILTQKKKKKAKNGRTHLHLLILCNLSRFLLFNEVKYFWKLAFHLTFMSLICLIMSYNLKVWKSWEFFIGPCVVFPAR</sequence>
<reference evidence="2" key="2">
    <citation type="journal article" date="2000" name="Genome Res.">
        <title>Normalization and subtraction of cap-trapper-selected cDNAs to prepare full-length cDNA libraries for rapid discovery of new genes.</title>
        <authorList>
            <person name="Carninci P."/>
            <person name="Shibata Y."/>
            <person name="Hayatsu N."/>
            <person name="Sugahara Y."/>
            <person name="Shibata K."/>
            <person name="Itoh M."/>
            <person name="Konno H."/>
            <person name="Okazaki Y."/>
            <person name="Muramatsu M."/>
            <person name="Hayashizaki Y."/>
        </authorList>
    </citation>
    <scope>NUCLEOTIDE SEQUENCE</scope>
    <source>
        <strain evidence="2">C57BL/6J</strain>
        <tissue evidence="2">Ovary</tissue>
    </source>
</reference>
<dbReference type="AGR" id="MGI:2142689"/>
<protein>
    <submittedName>
        <fullName evidence="2">Uncharacterized protein</fullName>
    </submittedName>
</protein>